<dbReference type="Proteomes" id="UP000886998">
    <property type="component" value="Unassembled WGS sequence"/>
</dbReference>
<organism evidence="1 2">
    <name type="scientific">Trichonephila inaurata madagascariensis</name>
    <dbReference type="NCBI Taxonomy" id="2747483"/>
    <lineage>
        <taxon>Eukaryota</taxon>
        <taxon>Metazoa</taxon>
        <taxon>Ecdysozoa</taxon>
        <taxon>Arthropoda</taxon>
        <taxon>Chelicerata</taxon>
        <taxon>Arachnida</taxon>
        <taxon>Araneae</taxon>
        <taxon>Araneomorphae</taxon>
        <taxon>Entelegynae</taxon>
        <taxon>Araneoidea</taxon>
        <taxon>Nephilidae</taxon>
        <taxon>Trichonephila</taxon>
        <taxon>Trichonephila inaurata</taxon>
    </lineage>
</organism>
<dbReference type="AlphaFoldDB" id="A0A8X6WZC6"/>
<accession>A0A8X6WZC6</accession>
<gene>
    <name evidence="1" type="ORF">TNIN_442701</name>
</gene>
<proteinExistence type="predicted"/>
<evidence type="ECO:0000313" key="1">
    <source>
        <dbReference type="EMBL" id="GFY44093.1"/>
    </source>
</evidence>
<keyword evidence="2" id="KW-1185">Reference proteome</keyword>
<reference evidence="1" key="1">
    <citation type="submission" date="2020-08" db="EMBL/GenBank/DDBJ databases">
        <title>Multicomponent nature underlies the extraordinary mechanical properties of spider dragline silk.</title>
        <authorList>
            <person name="Kono N."/>
            <person name="Nakamura H."/>
            <person name="Mori M."/>
            <person name="Yoshida Y."/>
            <person name="Ohtoshi R."/>
            <person name="Malay A.D."/>
            <person name="Moran D.A.P."/>
            <person name="Tomita M."/>
            <person name="Numata K."/>
            <person name="Arakawa K."/>
        </authorList>
    </citation>
    <scope>NUCLEOTIDE SEQUENCE</scope>
</reference>
<name>A0A8X6WZC6_9ARAC</name>
<dbReference type="EMBL" id="BMAV01004045">
    <property type="protein sequence ID" value="GFY44093.1"/>
    <property type="molecule type" value="Genomic_DNA"/>
</dbReference>
<comment type="caution">
    <text evidence="1">The sequence shown here is derived from an EMBL/GenBank/DDBJ whole genome shotgun (WGS) entry which is preliminary data.</text>
</comment>
<sequence>MSGVLEGMRLSFITSIIRATPHWTSTFIYFKSLSLVTVNGIGLLGSEELELPMQSGIASTLEGGMKTKETRDLAGGLEKDYIRRARKRRLQKETEEDVEQCLARNKKNCSF</sequence>
<protein>
    <submittedName>
        <fullName evidence="1">Uncharacterized protein</fullName>
    </submittedName>
</protein>
<evidence type="ECO:0000313" key="2">
    <source>
        <dbReference type="Proteomes" id="UP000886998"/>
    </source>
</evidence>